<reference evidence="2 3" key="1">
    <citation type="submission" date="2016-06" db="EMBL/GenBank/DDBJ databases">
        <title>Adaptive Radiation by Waves of Gene Transfer Leads to Fine-Scale Resource Partitioning in Marine Microbes.</title>
        <authorList>
            <person name="Hehemann J.-H."/>
            <person name="Arevalo P."/>
            <person name="Datta M.S."/>
            <person name="Yu X."/>
            <person name="Corzett C."/>
            <person name="Henschel A."/>
            <person name="Preheim S.P."/>
            <person name="Timberlake S."/>
            <person name="Alm E.J."/>
            <person name="Polz M.F."/>
        </authorList>
    </citation>
    <scope>NUCLEOTIDE SEQUENCE [LARGE SCALE GENOMIC DNA]</scope>
    <source>
        <strain evidence="2 3">FF50</strain>
    </source>
</reference>
<protein>
    <recommendedName>
        <fullName evidence="4">MotA/TolQ/ExbB proton channel domain-containing protein</fullName>
    </recommendedName>
</protein>
<keyword evidence="1" id="KW-1133">Transmembrane helix</keyword>
<evidence type="ECO:0000256" key="1">
    <source>
        <dbReference type="SAM" id="Phobius"/>
    </source>
</evidence>
<evidence type="ECO:0008006" key="4">
    <source>
        <dbReference type="Google" id="ProtNLM"/>
    </source>
</evidence>
<accession>A0AAN1CS67</accession>
<dbReference type="RefSeq" id="WP_065210019.1">
    <property type="nucleotide sequence ID" value="NZ_CP016177.1"/>
</dbReference>
<gene>
    <name evidence="2" type="ORF">A6E01_07940</name>
</gene>
<organism evidence="2 3">
    <name type="scientific">Vibrio breoganii</name>
    <dbReference type="NCBI Taxonomy" id="553239"/>
    <lineage>
        <taxon>Bacteria</taxon>
        <taxon>Pseudomonadati</taxon>
        <taxon>Pseudomonadota</taxon>
        <taxon>Gammaproteobacteria</taxon>
        <taxon>Vibrionales</taxon>
        <taxon>Vibrionaceae</taxon>
        <taxon>Vibrio</taxon>
    </lineage>
</organism>
<keyword evidence="1" id="KW-0472">Membrane</keyword>
<proteinExistence type="predicted"/>
<feature type="transmembrane region" description="Helical" evidence="1">
    <location>
        <begin position="108"/>
        <end position="129"/>
    </location>
</feature>
<feature type="transmembrane region" description="Helical" evidence="1">
    <location>
        <begin position="6"/>
        <end position="24"/>
    </location>
</feature>
<evidence type="ECO:0000313" key="3">
    <source>
        <dbReference type="Proteomes" id="UP000092018"/>
    </source>
</evidence>
<keyword evidence="1" id="KW-0812">Transmembrane</keyword>
<sequence>MPLINIIFIAVTVVLLIWCLSRLYSAQAKYKETIGQISDSFEEISTSRNMPINQLSEKAQALASQSCATHTSKNGKKVSFEGSAVLLLRPADMMVPSFSSAAFKSVPAILTTIGILGTFFGITIGLGSLDGIGASSDQLVSKAMGLIEGLGTAFQTSIAGMGASFVFMGVLSWLIASQAKSRNEKLLKIQQNSKLVSGSDLLHQLVEHQKDSKNELADFSKLVDALQSLINKPSALTGEQYERFSEQNTRTLEQGISALHKDLISTLLSLKQDEDVLGKSLAQHVGSAIESGVTEPLRQDLSNITSKLSGIDTLVDNSITPEVLGESLEAKVTAPTVSALEQVAHESQQINTAMFAMSEVLGTLTQQSAEPLTQAQLVDALQHELQHPLLQKLSALQSTSEGITTKLGGIDTLVENSIAQGVLNTDKLLEDQMSDSQLREALADVISTPIFSKLEEINIHSASTVASIEDLSKSRMAEFEHLVEKMGEEVVKPVTNELSDTNKVVSRFADVTDELNQNVVNSVQEMSKATETVVNFEKQTLVKLGDFADSMDRSLNEFADNSTQALSAISEEVKGIVVLGNESIEQQTKSFSAIIADSKSMFDEQANILKRVGMESALLMKSAKHELETGLGDIDTKVKDMSSTVQIELERFREDYQQNLTHYFTEQNRLLDASLNEQKSGLNEVVDNFKAAFEDEYQKRRTLFLELDKQHEQLAEAAERVQSMAKALGLEKASWTSEIQLVQQSIGRQVADLGKSFSEASTQFALVASQMRPEMDDYFKRANQSVEEYFASFDAASSSIYDKLGYVAELMSTVIEEAQQEKASLKEESALVV</sequence>
<dbReference type="Proteomes" id="UP000092018">
    <property type="component" value="Chromosome 1"/>
</dbReference>
<evidence type="ECO:0000313" key="2">
    <source>
        <dbReference type="EMBL" id="ANO33142.1"/>
    </source>
</evidence>
<name>A0AAN1CS67_9VIBR</name>
<dbReference type="EMBL" id="CP016177">
    <property type="protein sequence ID" value="ANO33142.1"/>
    <property type="molecule type" value="Genomic_DNA"/>
</dbReference>
<dbReference type="KEGG" id="vbr:A6E01_07940"/>
<dbReference type="AlphaFoldDB" id="A0AAN1CS67"/>